<feature type="transmembrane region" description="Helical" evidence="8">
    <location>
        <begin position="77"/>
        <end position="98"/>
    </location>
</feature>
<dbReference type="EMBL" id="NMUH01004761">
    <property type="protein sequence ID" value="MQM10749.1"/>
    <property type="molecule type" value="Genomic_DNA"/>
</dbReference>
<evidence type="ECO:0000256" key="8">
    <source>
        <dbReference type="RuleBase" id="RU362088"/>
    </source>
</evidence>
<dbReference type="GO" id="GO:0005385">
    <property type="term" value="F:zinc ion transmembrane transporter activity"/>
    <property type="evidence" value="ECO:0007669"/>
    <property type="project" value="InterPro"/>
</dbReference>
<dbReference type="GO" id="GO:0005886">
    <property type="term" value="C:plasma membrane"/>
    <property type="evidence" value="ECO:0007669"/>
    <property type="project" value="TreeGrafter"/>
</dbReference>
<protein>
    <submittedName>
        <fullName evidence="10">Uncharacterized protein</fullName>
    </submittedName>
</protein>
<keyword evidence="5 8" id="KW-1133">Transmembrane helix</keyword>
<organism evidence="10 11">
    <name type="scientific">Colocasia esculenta</name>
    <name type="common">Wild taro</name>
    <name type="synonym">Arum esculentum</name>
    <dbReference type="NCBI Taxonomy" id="4460"/>
    <lineage>
        <taxon>Eukaryota</taxon>
        <taxon>Viridiplantae</taxon>
        <taxon>Streptophyta</taxon>
        <taxon>Embryophyta</taxon>
        <taxon>Tracheophyta</taxon>
        <taxon>Spermatophyta</taxon>
        <taxon>Magnoliopsida</taxon>
        <taxon>Liliopsida</taxon>
        <taxon>Araceae</taxon>
        <taxon>Aroideae</taxon>
        <taxon>Colocasieae</taxon>
        <taxon>Colocasia</taxon>
    </lineage>
</organism>
<keyword evidence="6 8" id="KW-0406">Ion transport</keyword>
<sequence>MKNSNIILMLSFLLSWPILALAAGSECTTSDSGGSDRSMAMKIKFIALASILAAGGLGVLIPILGRRVSALQPEKDVFFVVKAFAAGVILATGMIHILPVAFKNLTSPCLGREFLRKFPLAAFVAMVASLATLMIDAYATSYYRRSHFSKARPVDDGAGDEEAAGEHADHVHVHTHATHGHSHGAAAASPGEDDRLSETIRRRVVSQVLELGILVHSVIIGISLGASIHPSTIKPLMGALSFHQFFEGMGLGGCIVQVTCFWNPFLWYTLVKIHVVLQHIYNLF</sequence>
<evidence type="ECO:0000256" key="4">
    <source>
        <dbReference type="ARBA" id="ARBA00022692"/>
    </source>
</evidence>
<comment type="caution">
    <text evidence="8">Lacks conserved residue(s) required for the propagation of feature annotation.</text>
</comment>
<dbReference type="InterPro" id="IPR004698">
    <property type="entry name" value="Zn/Fe_permease_fun/pln"/>
</dbReference>
<proteinExistence type="inferred from homology"/>
<evidence type="ECO:0000256" key="2">
    <source>
        <dbReference type="ARBA" id="ARBA00006939"/>
    </source>
</evidence>
<feature type="transmembrane region" description="Helical" evidence="8">
    <location>
        <begin position="248"/>
        <end position="270"/>
    </location>
</feature>
<feature type="transmembrane region" description="Helical" evidence="8">
    <location>
        <begin position="118"/>
        <end position="139"/>
    </location>
</feature>
<evidence type="ECO:0000256" key="7">
    <source>
        <dbReference type="ARBA" id="ARBA00023136"/>
    </source>
</evidence>
<dbReference type="Pfam" id="PF02535">
    <property type="entry name" value="Zip"/>
    <property type="match status" value="1"/>
</dbReference>
<keyword evidence="11" id="KW-1185">Reference proteome</keyword>
<accession>A0A843WLM7</accession>
<feature type="transmembrane region" description="Helical" evidence="8">
    <location>
        <begin position="208"/>
        <end position="228"/>
    </location>
</feature>
<feature type="chain" id="PRO_5032271860" evidence="9">
    <location>
        <begin position="23"/>
        <end position="284"/>
    </location>
</feature>
<dbReference type="PANTHER" id="PTHR11040:SF181">
    <property type="entry name" value="ZINC TRANSPORTER 1"/>
    <property type="match status" value="1"/>
</dbReference>
<keyword evidence="4 8" id="KW-0812">Transmembrane</keyword>
<dbReference type="NCBIfam" id="TIGR00820">
    <property type="entry name" value="zip"/>
    <property type="match status" value="1"/>
</dbReference>
<evidence type="ECO:0000256" key="3">
    <source>
        <dbReference type="ARBA" id="ARBA00022448"/>
    </source>
</evidence>
<feature type="transmembrane region" description="Helical" evidence="8">
    <location>
        <begin position="46"/>
        <end position="65"/>
    </location>
</feature>
<name>A0A843WLM7_COLES</name>
<dbReference type="Proteomes" id="UP000652761">
    <property type="component" value="Unassembled WGS sequence"/>
</dbReference>
<evidence type="ECO:0000256" key="6">
    <source>
        <dbReference type="ARBA" id="ARBA00023065"/>
    </source>
</evidence>
<evidence type="ECO:0000313" key="10">
    <source>
        <dbReference type="EMBL" id="MQM10749.1"/>
    </source>
</evidence>
<evidence type="ECO:0000256" key="5">
    <source>
        <dbReference type="ARBA" id="ARBA00022989"/>
    </source>
</evidence>
<comment type="caution">
    <text evidence="10">The sequence shown here is derived from an EMBL/GenBank/DDBJ whole genome shotgun (WGS) entry which is preliminary data.</text>
</comment>
<reference evidence="10" key="1">
    <citation type="submission" date="2017-07" db="EMBL/GenBank/DDBJ databases">
        <title>Taro Niue Genome Assembly and Annotation.</title>
        <authorList>
            <person name="Atibalentja N."/>
            <person name="Keating K."/>
            <person name="Fields C.J."/>
        </authorList>
    </citation>
    <scope>NUCLEOTIDE SEQUENCE</scope>
    <source>
        <strain evidence="10">Niue_2</strain>
        <tissue evidence="10">Leaf</tissue>
    </source>
</reference>
<dbReference type="InterPro" id="IPR003689">
    <property type="entry name" value="ZIP"/>
</dbReference>
<gene>
    <name evidence="10" type="ORF">Taro_043646</name>
</gene>
<keyword evidence="3 8" id="KW-0813">Transport</keyword>
<evidence type="ECO:0000256" key="9">
    <source>
        <dbReference type="SAM" id="SignalP"/>
    </source>
</evidence>
<keyword evidence="9" id="KW-0732">Signal</keyword>
<evidence type="ECO:0000256" key="1">
    <source>
        <dbReference type="ARBA" id="ARBA00004141"/>
    </source>
</evidence>
<comment type="subcellular location">
    <subcellularLocation>
        <location evidence="1 8">Membrane</location>
        <topology evidence="1 8">Multi-pass membrane protein</topology>
    </subcellularLocation>
</comment>
<comment type="similarity">
    <text evidence="2 8">Belongs to the ZIP transporter (TC 2.A.5) family.</text>
</comment>
<evidence type="ECO:0000313" key="11">
    <source>
        <dbReference type="Proteomes" id="UP000652761"/>
    </source>
</evidence>
<keyword evidence="7 8" id="KW-0472">Membrane</keyword>
<dbReference type="AlphaFoldDB" id="A0A843WLM7"/>
<dbReference type="OrthoDB" id="980408at2759"/>
<feature type="signal peptide" evidence="9">
    <location>
        <begin position="1"/>
        <end position="22"/>
    </location>
</feature>
<dbReference type="PANTHER" id="PTHR11040">
    <property type="entry name" value="ZINC/IRON TRANSPORTER"/>
    <property type="match status" value="1"/>
</dbReference>